<accession>A0A3R7M8E3</accession>
<dbReference type="OrthoDB" id="252357at2759"/>
<dbReference type="RefSeq" id="XP_029234428.1">
    <property type="nucleotide sequence ID" value="XM_029385724.1"/>
</dbReference>
<sequence>MNDVTYRHCIVYRMKLARGMLQCARCRMRCHRRRQPRRQLLCSTAYFACGSLLGAVQRMVQHLRRHLIRFLEMRDLPVEGQCSFLGFCGIFDCKSAGVNGDDCDMDRPWEEAVEQGSPKFTGGDACGAPQTLCRCGSDGYLRPGYPNDAAAAGLIRGEGGKVRMATAQTIPKRGHWKCFWTATFSAASQWR</sequence>
<name>A0A3R7M8E3_TRYRA</name>
<organism evidence="1 2">
    <name type="scientific">Trypanosoma rangeli</name>
    <dbReference type="NCBI Taxonomy" id="5698"/>
    <lineage>
        <taxon>Eukaryota</taxon>
        <taxon>Discoba</taxon>
        <taxon>Euglenozoa</taxon>
        <taxon>Kinetoplastea</taxon>
        <taxon>Metakinetoplastina</taxon>
        <taxon>Trypanosomatida</taxon>
        <taxon>Trypanosomatidae</taxon>
        <taxon>Trypanosoma</taxon>
        <taxon>Herpetosoma</taxon>
    </lineage>
</organism>
<reference evidence="1 2" key="1">
    <citation type="journal article" date="2018" name="BMC Genomics">
        <title>Genomic comparison of Trypanosoma conorhini and Trypanosoma rangeli to Trypanosoma cruzi strains of high and low virulence.</title>
        <authorList>
            <person name="Bradwell K.R."/>
            <person name="Koparde V.N."/>
            <person name="Matveyev A.V."/>
            <person name="Serrano M.G."/>
            <person name="Alves J.M."/>
            <person name="Parikh H."/>
            <person name="Huang B."/>
            <person name="Lee V."/>
            <person name="Espinosa-Alvarez O."/>
            <person name="Ortiz P.A."/>
            <person name="Costa-Martins A.G."/>
            <person name="Teixeira M.M."/>
            <person name="Buck G.A."/>
        </authorList>
    </citation>
    <scope>NUCLEOTIDE SEQUENCE [LARGE SCALE GENOMIC DNA]</scope>
    <source>
        <strain evidence="1 2">AM80</strain>
    </source>
</reference>
<comment type="caution">
    <text evidence="1">The sequence shown here is derived from an EMBL/GenBank/DDBJ whole genome shotgun (WGS) entry which is preliminary data.</text>
</comment>
<proteinExistence type="predicted"/>
<evidence type="ECO:0000313" key="2">
    <source>
        <dbReference type="Proteomes" id="UP000283634"/>
    </source>
</evidence>
<dbReference type="Proteomes" id="UP000283634">
    <property type="component" value="Unassembled WGS sequence"/>
</dbReference>
<protein>
    <submittedName>
        <fullName evidence="1">Uncharacterized protein</fullName>
    </submittedName>
</protein>
<dbReference type="EMBL" id="MKGL01000500">
    <property type="protein sequence ID" value="RNE98028.1"/>
    <property type="molecule type" value="Genomic_DNA"/>
</dbReference>
<keyword evidence="2" id="KW-1185">Reference proteome</keyword>
<evidence type="ECO:0000313" key="1">
    <source>
        <dbReference type="EMBL" id="RNE98028.1"/>
    </source>
</evidence>
<dbReference type="GeneID" id="40332948"/>
<dbReference type="AlphaFoldDB" id="A0A3R7M8E3"/>
<gene>
    <name evidence="1" type="ORF">TraAM80_09015</name>
</gene>